<name>A0A9P5JZM3_9AGAM</name>
<dbReference type="OrthoDB" id="5579731at2759"/>
<dbReference type="Proteomes" id="UP000759537">
    <property type="component" value="Unassembled WGS sequence"/>
</dbReference>
<comment type="caution">
    <text evidence="3">The sequence shown here is derived from an EMBL/GenBank/DDBJ whole genome shotgun (WGS) entry which is preliminary data.</text>
</comment>
<dbReference type="InterPro" id="IPR055264">
    <property type="entry name" value="BOD1/SHG1_dom"/>
</dbReference>
<feature type="domain" description="BOD1/SHG1" evidence="2">
    <location>
        <begin position="11"/>
        <end position="98"/>
    </location>
</feature>
<reference evidence="3" key="1">
    <citation type="submission" date="2019-10" db="EMBL/GenBank/DDBJ databases">
        <authorList>
            <consortium name="DOE Joint Genome Institute"/>
            <person name="Kuo A."/>
            <person name="Miyauchi S."/>
            <person name="Kiss E."/>
            <person name="Drula E."/>
            <person name="Kohler A."/>
            <person name="Sanchez-Garcia M."/>
            <person name="Andreopoulos B."/>
            <person name="Barry K.W."/>
            <person name="Bonito G."/>
            <person name="Buee M."/>
            <person name="Carver A."/>
            <person name="Chen C."/>
            <person name="Cichocki N."/>
            <person name="Clum A."/>
            <person name="Culley D."/>
            <person name="Crous P.W."/>
            <person name="Fauchery L."/>
            <person name="Girlanda M."/>
            <person name="Hayes R."/>
            <person name="Keri Z."/>
            <person name="LaButti K."/>
            <person name="Lipzen A."/>
            <person name="Lombard V."/>
            <person name="Magnuson J."/>
            <person name="Maillard F."/>
            <person name="Morin E."/>
            <person name="Murat C."/>
            <person name="Nolan M."/>
            <person name="Ohm R."/>
            <person name="Pangilinan J."/>
            <person name="Pereira M."/>
            <person name="Perotto S."/>
            <person name="Peter M."/>
            <person name="Riley R."/>
            <person name="Sitrit Y."/>
            <person name="Stielow B."/>
            <person name="Szollosi G."/>
            <person name="Zifcakova L."/>
            <person name="Stursova M."/>
            <person name="Spatafora J.W."/>
            <person name="Tedersoo L."/>
            <person name="Vaario L.-M."/>
            <person name="Yamada A."/>
            <person name="Yan M."/>
            <person name="Wang P."/>
            <person name="Xu J."/>
            <person name="Bruns T."/>
            <person name="Baldrian P."/>
            <person name="Vilgalys R."/>
            <person name="Henrissat B."/>
            <person name="Grigoriev I.V."/>
            <person name="Hibbett D."/>
            <person name="Nagy L.G."/>
            <person name="Martin F.M."/>
        </authorList>
    </citation>
    <scope>NUCLEOTIDE SEQUENCE</scope>
    <source>
        <strain evidence="3">Prilba</strain>
    </source>
</reference>
<proteinExistence type="predicted"/>
<protein>
    <recommendedName>
        <fullName evidence="2">BOD1/SHG1 domain-containing protein</fullName>
    </recommendedName>
</protein>
<gene>
    <name evidence="3" type="ORF">DFH94DRAFT_138145</name>
</gene>
<accession>A0A9P5JZM3</accession>
<feature type="region of interest" description="Disordered" evidence="1">
    <location>
        <begin position="112"/>
        <end position="151"/>
    </location>
</feature>
<evidence type="ECO:0000256" key="1">
    <source>
        <dbReference type="SAM" id="MobiDB-lite"/>
    </source>
</evidence>
<keyword evidence="4" id="KW-1185">Reference proteome</keyword>
<evidence type="ECO:0000313" key="3">
    <source>
        <dbReference type="EMBL" id="KAF8473680.1"/>
    </source>
</evidence>
<evidence type="ECO:0000259" key="2">
    <source>
        <dbReference type="Pfam" id="PF05205"/>
    </source>
</evidence>
<dbReference type="Pfam" id="PF05205">
    <property type="entry name" value="COMPASS-Shg1"/>
    <property type="match status" value="1"/>
</dbReference>
<dbReference type="EMBL" id="WHVB01000018">
    <property type="protein sequence ID" value="KAF8473680.1"/>
    <property type="molecule type" value="Genomic_DNA"/>
</dbReference>
<dbReference type="AlphaFoldDB" id="A0A9P5JZM3"/>
<sequence length="151" mass="17461">MPDPIKSPDALVKEFKKSGEFDRLRRDLLTQFQNGDDGTEAFWARVDDIARTRLDAEDKLHLKAADTLHRELLQELDRFPLVERAVADVPALADPEFAAGIRRHAQDLLQRSRDIPVEEDHVLPPNADARDERERERRNRASSREKETSRD</sequence>
<evidence type="ECO:0000313" key="4">
    <source>
        <dbReference type="Proteomes" id="UP000759537"/>
    </source>
</evidence>
<reference evidence="3" key="2">
    <citation type="journal article" date="2020" name="Nat. Commun.">
        <title>Large-scale genome sequencing of mycorrhizal fungi provides insights into the early evolution of symbiotic traits.</title>
        <authorList>
            <person name="Miyauchi S."/>
            <person name="Kiss E."/>
            <person name="Kuo A."/>
            <person name="Drula E."/>
            <person name="Kohler A."/>
            <person name="Sanchez-Garcia M."/>
            <person name="Morin E."/>
            <person name="Andreopoulos B."/>
            <person name="Barry K.W."/>
            <person name="Bonito G."/>
            <person name="Buee M."/>
            <person name="Carver A."/>
            <person name="Chen C."/>
            <person name="Cichocki N."/>
            <person name="Clum A."/>
            <person name="Culley D."/>
            <person name="Crous P.W."/>
            <person name="Fauchery L."/>
            <person name="Girlanda M."/>
            <person name="Hayes R.D."/>
            <person name="Keri Z."/>
            <person name="LaButti K."/>
            <person name="Lipzen A."/>
            <person name="Lombard V."/>
            <person name="Magnuson J."/>
            <person name="Maillard F."/>
            <person name="Murat C."/>
            <person name="Nolan M."/>
            <person name="Ohm R.A."/>
            <person name="Pangilinan J."/>
            <person name="Pereira M.F."/>
            <person name="Perotto S."/>
            <person name="Peter M."/>
            <person name="Pfister S."/>
            <person name="Riley R."/>
            <person name="Sitrit Y."/>
            <person name="Stielow J.B."/>
            <person name="Szollosi G."/>
            <person name="Zifcakova L."/>
            <person name="Stursova M."/>
            <person name="Spatafora J.W."/>
            <person name="Tedersoo L."/>
            <person name="Vaario L.M."/>
            <person name="Yamada A."/>
            <person name="Yan M."/>
            <person name="Wang P."/>
            <person name="Xu J."/>
            <person name="Bruns T."/>
            <person name="Baldrian P."/>
            <person name="Vilgalys R."/>
            <person name="Dunand C."/>
            <person name="Henrissat B."/>
            <person name="Grigoriev I.V."/>
            <person name="Hibbett D."/>
            <person name="Nagy L.G."/>
            <person name="Martin F.M."/>
        </authorList>
    </citation>
    <scope>NUCLEOTIDE SEQUENCE</scope>
    <source>
        <strain evidence="3">Prilba</strain>
    </source>
</reference>
<organism evidence="3 4">
    <name type="scientific">Russula ochroleuca</name>
    <dbReference type="NCBI Taxonomy" id="152965"/>
    <lineage>
        <taxon>Eukaryota</taxon>
        <taxon>Fungi</taxon>
        <taxon>Dikarya</taxon>
        <taxon>Basidiomycota</taxon>
        <taxon>Agaricomycotina</taxon>
        <taxon>Agaricomycetes</taxon>
        <taxon>Russulales</taxon>
        <taxon>Russulaceae</taxon>
        <taxon>Russula</taxon>
    </lineage>
</organism>